<evidence type="ECO:0000256" key="1">
    <source>
        <dbReference type="ARBA" id="ARBA00022490"/>
    </source>
</evidence>
<dbReference type="AlphaFoldDB" id="A0A0E3ZBD0"/>
<organism evidence="10 11">
    <name type="scientific">Sneathia vaginalis</name>
    <dbReference type="NCBI Taxonomy" id="187101"/>
    <lineage>
        <taxon>Bacteria</taxon>
        <taxon>Fusobacteriati</taxon>
        <taxon>Fusobacteriota</taxon>
        <taxon>Fusobacteriia</taxon>
        <taxon>Fusobacteriales</taxon>
        <taxon>Leptotrichiaceae</taxon>
        <taxon>Sneathia</taxon>
    </lineage>
</organism>
<dbReference type="Gene3D" id="2.40.50.1010">
    <property type="match status" value="1"/>
</dbReference>
<keyword evidence="11" id="KW-1185">Reference proteome</keyword>
<comment type="subunit">
    <text evidence="5">Heterooligomer composed of large and small subunits.</text>
</comment>
<dbReference type="GO" id="GO:0009318">
    <property type="term" value="C:exodeoxyribonuclease VII complex"/>
    <property type="evidence" value="ECO:0007669"/>
    <property type="project" value="UniProtKB-UniRule"/>
</dbReference>
<feature type="domain" description="OB-fold nucleic acid binding" evidence="9">
    <location>
        <begin position="4"/>
        <end position="97"/>
    </location>
</feature>
<evidence type="ECO:0000313" key="10">
    <source>
        <dbReference type="EMBL" id="AKC95406.1"/>
    </source>
</evidence>
<evidence type="ECO:0000256" key="6">
    <source>
        <dbReference type="RuleBase" id="RU004355"/>
    </source>
</evidence>
<comment type="subcellular location">
    <subcellularLocation>
        <location evidence="5 6">Cytoplasm</location>
    </subcellularLocation>
</comment>
<evidence type="ECO:0000256" key="2">
    <source>
        <dbReference type="ARBA" id="ARBA00022722"/>
    </source>
</evidence>
<protein>
    <recommendedName>
        <fullName evidence="5">Exodeoxyribonuclease 7 large subunit</fullName>
        <ecNumber evidence="5">3.1.11.6</ecNumber>
    </recommendedName>
    <alternativeName>
        <fullName evidence="5">Exodeoxyribonuclease VII large subunit</fullName>
        <shortName evidence="5">Exonuclease VII large subunit</shortName>
    </alternativeName>
</protein>
<dbReference type="GO" id="GO:0008855">
    <property type="term" value="F:exodeoxyribonuclease VII activity"/>
    <property type="evidence" value="ECO:0007669"/>
    <property type="project" value="UniProtKB-UniRule"/>
</dbReference>
<dbReference type="KEGG" id="sns:VC03_02450"/>
<dbReference type="GO" id="GO:0006308">
    <property type="term" value="P:DNA catabolic process"/>
    <property type="evidence" value="ECO:0007669"/>
    <property type="project" value="UniProtKB-UniRule"/>
</dbReference>
<dbReference type="CDD" id="cd04489">
    <property type="entry name" value="ExoVII_LU_OBF"/>
    <property type="match status" value="1"/>
</dbReference>
<evidence type="ECO:0000259" key="9">
    <source>
        <dbReference type="Pfam" id="PF13742"/>
    </source>
</evidence>
<evidence type="ECO:0000256" key="4">
    <source>
        <dbReference type="ARBA" id="ARBA00022839"/>
    </source>
</evidence>
<dbReference type="PANTHER" id="PTHR30008">
    <property type="entry name" value="EXODEOXYRIBONUCLEASE 7 LARGE SUBUNIT"/>
    <property type="match status" value="1"/>
</dbReference>
<keyword evidence="1 5" id="KW-0963">Cytoplasm</keyword>
<dbReference type="HOGENOM" id="CLU_023625_2_0_0"/>
<dbReference type="Proteomes" id="UP000033103">
    <property type="component" value="Chromosome"/>
</dbReference>
<keyword evidence="7" id="KW-0175">Coiled coil</keyword>
<keyword evidence="3 5" id="KW-0378">Hydrolase</keyword>
<dbReference type="HAMAP" id="MF_00378">
    <property type="entry name" value="Exonuc_7_L"/>
    <property type="match status" value="1"/>
</dbReference>
<comment type="similarity">
    <text evidence="5 6">Belongs to the XseA family.</text>
</comment>
<dbReference type="InterPro" id="IPR003753">
    <property type="entry name" value="Exonuc_VII_L"/>
</dbReference>
<dbReference type="InterPro" id="IPR020579">
    <property type="entry name" value="Exonuc_VII_lsu_C"/>
</dbReference>
<evidence type="ECO:0000256" key="5">
    <source>
        <dbReference type="HAMAP-Rule" id="MF_00378"/>
    </source>
</evidence>
<dbReference type="EC" id="3.1.11.6" evidence="5"/>
<dbReference type="RefSeq" id="WP_046328512.1">
    <property type="nucleotide sequence ID" value="NZ_CP011280.1"/>
</dbReference>
<dbReference type="NCBIfam" id="TIGR00237">
    <property type="entry name" value="xseA"/>
    <property type="match status" value="1"/>
</dbReference>
<keyword evidence="4 5" id="KW-0269">Exonuclease</keyword>
<feature type="coiled-coil region" evidence="7">
    <location>
        <begin position="265"/>
        <end position="292"/>
    </location>
</feature>
<evidence type="ECO:0000256" key="3">
    <source>
        <dbReference type="ARBA" id="ARBA00022801"/>
    </source>
</evidence>
<dbReference type="GO" id="GO:0005737">
    <property type="term" value="C:cytoplasm"/>
    <property type="evidence" value="ECO:0007669"/>
    <property type="project" value="UniProtKB-SubCell"/>
</dbReference>
<comment type="catalytic activity">
    <reaction evidence="5 6">
        <text>Exonucleolytic cleavage in either 5'- to 3'- or 3'- to 5'-direction to yield nucleoside 5'-phosphates.</text>
        <dbReference type="EC" id="3.1.11.6"/>
    </reaction>
</comment>
<evidence type="ECO:0000256" key="7">
    <source>
        <dbReference type="SAM" id="Coils"/>
    </source>
</evidence>
<proteinExistence type="inferred from homology"/>
<dbReference type="EMBL" id="CP011280">
    <property type="protein sequence ID" value="AKC95406.1"/>
    <property type="molecule type" value="Genomic_DNA"/>
</dbReference>
<reference evidence="10 11" key="1">
    <citation type="journal article" date="2012" name="BMC Genomics">
        <title>Genomic sequence analysis and characterization of Sneathia amnii sp. nov.</title>
        <authorList>
            <consortium name="Vaginal Microbiome Consortium (additional members)"/>
            <person name="Harwich M.D.Jr."/>
            <person name="Serrano M.G."/>
            <person name="Fettweis J.M."/>
            <person name="Alves J.M."/>
            <person name="Reimers M.A."/>
            <person name="Buck G.A."/>
            <person name="Jefferson K.K."/>
        </authorList>
    </citation>
    <scope>NUCLEOTIDE SEQUENCE [LARGE SCALE GENOMIC DNA]</scope>
    <source>
        <strain evidence="10 11">SN35</strain>
    </source>
</reference>
<comment type="function">
    <text evidence="5">Bidirectionally degrades single-stranded DNA into large acid-insoluble oligonucleotides, which are then degraded further into small acid-soluble oligonucleotides.</text>
</comment>
<dbReference type="OrthoDB" id="9802795at2"/>
<dbReference type="PANTHER" id="PTHR30008:SF0">
    <property type="entry name" value="EXODEOXYRIBONUCLEASE 7 LARGE SUBUNIT"/>
    <property type="match status" value="1"/>
</dbReference>
<dbReference type="InterPro" id="IPR025824">
    <property type="entry name" value="OB-fold_nuc-bd_dom"/>
</dbReference>
<evidence type="ECO:0000313" key="11">
    <source>
        <dbReference type="Proteomes" id="UP000033103"/>
    </source>
</evidence>
<dbReference type="Pfam" id="PF02601">
    <property type="entry name" value="Exonuc_VII_L"/>
    <property type="match status" value="1"/>
</dbReference>
<gene>
    <name evidence="5" type="primary">xseA</name>
    <name evidence="10" type="ORF">VC03_02450</name>
</gene>
<evidence type="ECO:0000259" key="8">
    <source>
        <dbReference type="Pfam" id="PF02601"/>
    </source>
</evidence>
<dbReference type="Pfam" id="PF13742">
    <property type="entry name" value="tRNA_anti_2"/>
    <property type="match status" value="1"/>
</dbReference>
<dbReference type="PATRIC" id="fig|1069640.6.peg.470"/>
<name>A0A0E3ZBD0_9FUSO</name>
<feature type="domain" description="Exonuclease VII large subunit C-terminal" evidence="8">
    <location>
        <begin position="122"/>
        <end position="344"/>
    </location>
</feature>
<sequence>MEVYTVSQINAIIKNYVESNEFFRSVCIEAEVSNITYQLKHMYMSLKDSNARIKCACFSYRYNDIPLDLKEGDKVKVYGDINVYSVDASVQIIAKRVEKQDMLGELYKKLELLKKEYQEKGYFDEGIKKKLPSFPRRIGVVTSDTGDAIRDIIRNTHNRDPKVEIILYPAKVQGKDAEYSIARGIEFFNKHKELEVECLIIGRGGGSIEDLWAFNERAVIEAVHESSLPIISAVGHEADNLLSDLVADKRASTPTHAPHCLIKNRKDIDEKLNEYKKRLDNLLVQRVKLMKTRLESIEQSYIIQKFYENTILNRQQRLDEINSKLDDNISKYLYEKRVLLEKIRLNTEKYDNMSILKRGYTVTYVDGKLLKETKVKKGSILKTVSSNDEVISEVK</sequence>
<dbReference type="GO" id="GO:0003676">
    <property type="term" value="F:nucleic acid binding"/>
    <property type="evidence" value="ECO:0007669"/>
    <property type="project" value="InterPro"/>
</dbReference>
<keyword evidence="2 5" id="KW-0540">Nuclease</keyword>
<dbReference type="STRING" id="187101.VC03_02450"/>
<accession>A0A0E3ZBD0</accession>